<evidence type="ECO:0000313" key="2">
    <source>
        <dbReference type="Proteomes" id="UP000031449"/>
    </source>
</evidence>
<proteinExistence type="predicted"/>
<dbReference type="Proteomes" id="UP000031449">
    <property type="component" value="Plasmid unnamed"/>
</dbReference>
<geneLocation type="plasmid" evidence="2"/>
<dbReference type="EMBL" id="CP009417">
    <property type="protein sequence ID" value="AJD93207.1"/>
    <property type="molecule type" value="Genomic_DNA"/>
</dbReference>
<dbReference type="HOGENOM" id="CLU_054933_0_0_9"/>
<organism evidence="1 2">
    <name type="scientific">Jeotgalibacillus malaysiensis</name>
    <dbReference type="NCBI Taxonomy" id="1508404"/>
    <lineage>
        <taxon>Bacteria</taxon>
        <taxon>Bacillati</taxon>
        <taxon>Bacillota</taxon>
        <taxon>Bacilli</taxon>
        <taxon>Bacillales</taxon>
        <taxon>Caryophanaceae</taxon>
        <taxon>Jeotgalibacillus</taxon>
    </lineage>
</organism>
<accession>A0A0B5AWZ2</accession>
<gene>
    <name evidence="1" type="ORF">JMA_38890</name>
</gene>
<sequence>MGKRYELTTLEANIEGHVLYRIKALVDMPDYKVKAGDLGGWISGEHNLLQDGSGWIDSKSMVIGEAVVEHGWLKNTAVLPGKTRISCHVMNTCTVKGDTSIHYASTNFTHSFIKNSSITGIGKMEYSQIMDSIIDCNFLIQKSQLNDVIVREGELEIQDSTLTSSRFVGDSLIKVSKVNLMEVLNKTKLVGVTFSSERYGIYDEVDWVSVDLHVKSSKFIKPLTMKQVTLKTSVFNGYETTEIHGFKGEIPEGFYIGSVKTADEDYETSLNGYRDTAIEADVRNLIVSNLQILGSPILKGSLHIQNSTITGRPLIELDGRIQNSTIQDLAVLQVDLSKTVSLKNIILSEDQVYVDEKD</sequence>
<reference evidence="1 2" key="1">
    <citation type="submission" date="2014-08" db="EMBL/GenBank/DDBJ databases">
        <title>Complete genome of a marine bacteria Jeotgalibacillus malaysiensis.</title>
        <authorList>
            <person name="Yaakop A.S."/>
            <person name="Chan K.-G."/>
            <person name="Goh K.M."/>
        </authorList>
    </citation>
    <scope>NUCLEOTIDE SEQUENCE [LARGE SCALE GENOMIC DNA]</scope>
    <source>
        <strain evidence="1 2">D5</strain>
        <plasmid evidence="2">Plasmid</plasmid>
    </source>
</reference>
<keyword evidence="2" id="KW-1185">Reference proteome</keyword>
<dbReference type="OrthoDB" id="2065905at2"/>
<name>A0A0B5AWZ2_9BACL</name>
<keyword evidence="1" id="KW-0614">Plasmid</keyword>
<dbReference type="BioCyc" id="JESP1508404:G14D9-13173-MONOMER"/>
<protein>
    <submittedName>
        <fullName evidence="1">Uncharacterized protein</fullName>
    </submittedName>
</protein>
<evidence type="ECO:0000313" key="1">
    <source>
        <dbReference type="EMBL" id="AJD93207.1"/>
    </source>
</evidence>
<dbReference type="AlphaFoldDB" id="A0A0B5AWZ2"/>
<dbReference type="KEGG" id="jeo:JMA_38890"/>